<evidence type="ECO:0000256" key="2">
    <source>
        <dbReference type="SAM" id="MobiDB-lite"/>
    </source>
</evidence>
<dbReference type="PANTHER" id="PTHR43684:SF4">
    <property type="entry name" value="ENOYL-COA HYDRATASE_ISOMERASE FAMILY PROTEIN (AFU_ORTHOLOGUE AFUA_1G01890)"/>
    <property type="match status" value="1"/>
</dbReference>
<dbReference type="Pfam" id="PF00378">
    <property type="entry name" value="ECH_1"/>
    <property type="match status" value="2"/>
</dbReference>
<dbReference type="InterPro" id="IPR051053">
    <property type="entry name" value="ECH/Chromodomain_protein"/>
</dbReference>
<organism evidence="3 4">
    <name type="scientific">Pseudonocardia ailaonensis</name>
    <dbReference type="NCBI Taxonomy" id="367279"/>
    <lineage>
        <taxon>Bacteria</taxon>
        <taxon>Bacillati</taxon>
        <taxon>Actinomycetota</taxon>
        <taxon>Actinomycetes</taxon>
        <taxon>Pseudonocardiales</taxon>
        <taxon>Pseudonocardiaceae</taxon>
        <taxon>Pseudonocardia</taxon>
    </lineage>
</organism>
<dbReference type="Gene3D" id="1.10.12.10">
    <property type="entry name" value="Lyase 2-enoyl-coa Hydratase, Chain A, domain 2"/>
    <property type="match status" value="1"/>
</dbReference>
<dbReference type="Proteomes" id="UP001500449">
    <property type="component" value="Unassembled WGS sequence"/>
</dbReference>
<dbReference type="InterPro" id="IPR001753">
    <property type="entry name" value="Enoyl-CoA_hydra/iso"/>
</dbReference>
<dbReference type="PANTHER" id="PTHR43684">
    <property type="match status" value="1"/>
</dbReference>
<reference evidence="3 4" key="1">
    <citation type="journal article" date="2019" name="Int. J. Syst. Evol. Microbiol.">
        <title>The Global Catalogue of Microorganisms (GCM) 10K type strain sequencing project: providing services to taxonomists for standard genome sequencing and annotation.</title>
        <authorList>
            <consortium name="The Broad Institute Genomics Platform"/>
            <consortium name="The Broad Institute Genome Sequencing Center for Infectious Disease"/>
            <person name="Wu L."/>
            <person name="Ma J."/>
        </authorList>
    </citation>
    <scope>NUCLEOTIDE SEQUENCE [LARGE SCALE GENOMIC DNA]</scope>
    <source>
        <strain evidence="3 4">JCM 16009</strain>
    </source>
</reference>
<protein>
    <submittedName>
        <fullName evidence="3">Crotonase/enoyl-CoA hydratase family protein</fullName>
    </submittedName>
</protein>
<keyword evidence="4" id="KW-1185">Reference proteome</keyword>
<dbReference type="Gene3D" id="3.90.226.10">
    <property type="entry name" value="2-enoyl-CoA Hydratase, Chain A, domain 1"/>
    <property type="match status" value="1"/>
</dbReference>
<dbReference type="NCBIfam" id="NF006109">
    <property type="entry name" value="PRK08260.1"/>
    <property type="match status" value="1"/>
</dbReference>
<evidence type="ECO:0000313" key="4">
    <source>
        <dbReference type="Proteomes" id="UP001500449"/>
    </source>
</evidence>
<dbReference type="CDD" id="cd06558">
    <property type="entry name" value="crotonase-like"/>
    <property type="match status" value="1"/>
</dbReference>
<evidence type="ECO:0000313" key="3">
    <source>
        <dbReference type="EMBL" id="GAA1851181.1"/>
    </source>
</evidence>
<comment type="similarity">
    <text evidence="1">Belongs to the enoyl-CoA hydratase/isomerase family.</text>
</comment>
<accession>A0ABN2N3V2</accession>
<name>A0ABN2N3V2_9PSEU</name>
<sequence length="319" mass="33329">MTGTVPAGSSLVLDSVSYDVRDHVATITLSRPERLNAFTDATESDLVSCFEQAAADDEVRVVVLTAEGRAFCAGMHLAEAATATEVFAGWRTSPTAPPGTVFEGVPGEELPVRLDGGGRVALSMWDCPKPVIAAVNGPAVGVGATMLLPADIRLAADTATFAMPFTRLGLSPESCSSWFLPRLVGPQQALEWLLTGRRFGAAEALAAGLVRSLHPPDELLDAARVLAAEIAAAAPVSVAVTRRLVWRMLAAAHPVQAHRAETLALNRRGVGADARDGIPAFLEKRAAVFTDRVGEVLPSLTEGLPAEPERGRPGAGTSS</sequence>
<dbReference type="SUPFAM" id="SSF52096">
    <property type="entry name" value="ClpP/crotonase"/>
    <property type="match status" value="1"/>
</dbReference>
<dbReference type="InterPro" id="IPR029045">
    <property type="entry name" value="ClpP/crotonase-like_dom_sf"/>
</dbReference>
<comment type="caution">
    <text evidence="3">The sequence shown here is derived from an EMBL/GenBank/DDBJ whole genome shotgun (WGS) entry which is preliminary data.</text>
</comment>
<gene>
    <name evidence="3" type="ORF">GCM10009836_33940</name>
</gene>
<feature type="region of interest" description="Disordered" evidence="2">
    <location>
        <begin position="299"/>
        <end position="319"/>
    </location>
</feature>
<evidence type="ECO:0000256" key="1">
    <source>
        <dbReference type="ARBA" id="ARBA00005254"/>
    </source>
</evidence>
<dbReference type="RefSeq" id="WP_344417678.1">
    <property type="nucleotide sequence ID" value="NZ_BAAAQK010000009.1"/>
</dbReference>
<proteinExistence type="inferred from homology"/>
<dbReference type="InterPro" id="IPR014748">
    <property type="entry name" value="Enoyl-CoA_hydra_C"/>
</dbReference>
<dbReference type="EMBL" id="BAAAQK010000009">
    <property type="protein sequence ID" value="GAA1851181.1"/>
    <property type="molecule type" value="Genomic_DNA"/>
</dbReference>